<evidence type="ECO:0000313" key="1">
    <source>
        <dbReference type="EMBL" id="MBX43689.1"/>
    </source>
</evidence>
<dbReference type="AlphaFoldDB" id="A0A2P2NMJ0"/>
<dbReference type="EMBL" id="GGEC01063205">
    <property type="protein sequence ID" value="MBX43689.1"/>
    <property type="molecule type" value="Transcribed_RNA"/>
</dbReference>
<sequence length="26" mass="2882">MCLNLRSLLSLSLTHSCKTHSGFGYI</sequence>
<organism evidence="1">
    <name type="scientific">Rhizophora mucronata</name>
    <name type="common">Asiatic mangrove</name>
    <dbReference type="NCBI Taxonomy" id="61149"/>
    <lineage>
        <taxon>Eukaryota</taxon>
        <taxon>Viridiplantae</taxon>
        <taxon>Streptophyta</taxon>
        <taxon>Embryophyta</taxon>
        <taxon>Tracheophyta</taxon>
        <taxon>Spermatophyta</taxon>
        <taxon>Magnoliopsida</taxon>
        <taxon>eudicotyledons</taxon>
        <taxon>Gunneridae</taxon>
        <taxon>Pentapetalae</taxon>
        <taxon>rosids</taxon>
        <taxon>fabids</taxon>
        <taxon>Malpighiales</taxon>
        <taxon>Rhizophoraceae</taxon>
        <taxon>Rhizophora</taxon>
    </lineage>
</organism>
<reference evidence="1" key="1">
    <citation type="submission" date="2018-02" db="EMBL/GenBank/DDBJ databases">
        <title>Rhizophora mucronata_Transcriptome.</title>
        <authorList>
            <person name="Meera S.P."/>
            <person name="Sreeshan A."/>
            <person name="Augustine A."/>
        </authorList>
    </citation>
    <scope>NUCLEOTIDE SEQUENCE</scope>
    <source>
        <tissue evidence="1">Leaf</tissue>
    </source>
</reference>
<protein>
    <submittedName>
        <fullName evidence="1">Uncharacterized protein</fullName>
    </submittedName>
</protein>
<proteinExistence type="predicted"/>
<name>A0A2P2NMJ0_RHIMU</name>
<accession>A0A2P2NMJ0</accession>